<reference evidence="2 3" key="1">
    <citation type="submission" date="2020-02" db="EMBL/GenBank/DDBJ databases">
        <title>Relaxed selection underlies rapid genomic changes in the transitions from sociality to social parasitism in ants.</title>
        <authorList>
            <person name="Bi X."/>
        </authorList>
    </citation>
    <scope>NUCLEOTIDE SEQUENCE [LARGE SCALE GENOMIC DNA]</scope>
    <source>
        <strain evidence="2">BGI-DK2014b</strain>
        <tissue evidence="2">Whole body</tissue>
    </source>
</reference>
<gene>
    <name evidence="2" type="primary">Ndufs6</name>
    <name evidence="2" type="ORF">G6Z77_0003250</name>
</gene>
<feature type="non-terminal residue" evidence="2">
    <location>
        <position position="1"/>
    </location>
</feature>
<keyword evidence="3" id="KW-1185">Reference proteome</keyword>
<evidence type="ECO:0000259" key="1">
    <source>
        <dbReference type="Pfam" id="PF10276"/>
    </source>
</evidence>
<dbReference type="Proteomes" id="UP000670152">
    <property type="component" value="Unassembled WGS sequence"/>
</dbReference>
<organism evidence="2 3">
    <name type="scientific">Acromyrmex heyeri</name>
    <dbReference type="NCBI Taxonomy" id="230685"/>
    <lineage>
        <taxon>Eukaryota</taxon>
        <taxon>Metazoa</taxon>
        <taxon>Ecdysozoa</taxon>
        <taxon>Arthropoda</taxon>
        <taxon>Hexapoda</taxon>
        <taxon>Insecta</taxon>
        <taxon>Pterygota</taxon>
        <taxon>Neoptera</taxon>
        <taxon>Endopterygota</taxon>
        <taxon>Hymenoptera</taxon>
        <taxon>Apocrita</taxon>
        <taxon>Aculeata</taxon>
        <taxon>Formicoidea</taxon>
        <taxon>Formicidae</taxon>
        <taxon>Myrmicinae</taxon>
        <taxon>Acromyrmex</taxon>
    </lineage>
</organism>
<dbReference type="OrthoDB" id="307899at2759"/>
<dbReference type="GO" id="GO:0005739">
    <property type="term" value="C:mitochondrion"/>
    <property type="evidence" value="ECO:0007669"/>
    <property type="project" value="GOC"/>
</dbReference>
<name>A0A836JVT5_9HYME</name>
<dbReference type="AlphaFoldDB" id="A0A836JVT5"/>
<dbReference type="Gene3D" id="2.60.260.40">
    <property type="entry name" value="q5lls5 like domains"/>
    <property type="match status" value="1"/>
</dbReference>
<protein>
    <submittedName>
        <fullName evidence="2">NDUS6 protein</fullName>
    </submittedName>
</protein>
<sequence>ISNMATKKINGLFMPFNQLYKRNVFMVDAITRRTYATTDEVDTQVTHTGQAFEKDDYRLVRFVNRPKEVNKNWAIKLIDEVPPSPKKDRIVACDGGGGPLGHPKVYINLVRFVLLCNHTCGYCGLRFYKENH</sequence>
<accession>A0A836JVT5</accession>
<feature type="non-terminal residue" evidence="2">
    <location>
        <position position="132"/>
    </location>
</feature>
<dbReference type="GO" id="GO:0006120">
    <property type="term" value="P:mitochondrial electron transport, NADH to ubiquinone"/>
    <property type="evidence" value="ECO:0007669"/>
    <property type="project" value="TreeGrafter"/>
</dbReference>
<dbReference type="PANTHER" id="PTHR13156:SF0">
    <property type="entry name" value="NADH DEHYDROGENASE [UBIQUINONE] IRON-SULFUR PROTEIN 6, MITOCHONDRIAL"/>
    <property type="match status" value="1"/>
</dbReference>
<dbReference type="Pfam" id="PF10276">
    <property type="entry name" value="zf-CHCC"/>
    <property type="match status" value="1"/>
</dbReference>
<dbReference type="PANTHER" id="PTHR13156">
    <property type="entry name" value="NADH-UBIQUINONE OXIDOREDUCTASE 13 KD-A SUBUNIT"/>
    <property type="match status" value="1"/>
</dbReference>
<comment type="caution">
    <text evidence="2">The sequence shown here is derived from an EMBL/GenBank/DDBJ whole genome shotgun (WGS) entry which is preliminary data.</text>
</comment>
<proteinExistence type="predicted"/>
<dbReference type="EMBL" id="JAANIB010009726">
    <property type="protein sequence ID" value="KAG5321508.1"/>
    <property type="molecule type" value="Genomic_DNA"/>
</dbReference>
<feature type="domain" description="Zinc finger CHCC-type" evidence="1">
    <location>
        <begin position="89"/>
        <end position="127"/>
    </location>
</feature>
<evidence type="ECO:0000313" key="2">
    <source>
        <dbReference type="EMBL" id="KAG5321508.1"/>
    </source>
</evidence>
<evidence type="ECO:0000313" key="3">
    <source>
        <dbReference type="Proteomes" id="UP000670152"/>
    </source>
</evidence>
<dbReference type="InterPro" id="IPR019401">
    <property type="entry name" value="Znf_CHCC"/>
</dbReference>